<protein>
    <submittedName>
        <fullName evidence="2">Uncharacterized protein</fullName>
    </submittedName>
</protein>
<sequence length="183" mass="17787">MRGAGAGVRAAGREGPATGAAWSGRVSSGAPRRERGRVVVVVGVVVVGVRWAVGAACAGRGAARNPADGETGAPACDAGVAGTDEGVRRVGGFAGPGSAERAGRPGTFGRVDGCRWAGAPGWTGEVVRIAGAGWAGAAEPVVGVVRDGVMRWTALPGPESGAACAAGWPAGCPSGFGWGAGDW</sequence>
<comment type="caution">
    <text evidence="2">The sequence shown here is derived from an EMBL/GenBank/DDBJ whole genome shotgun (WGS) entry which is preliminary data.</text>
</comment>
<dbReference type="Proteomes" id="UP000641386">
    <property type="component" value="Unassembled WGS sequence"/>
</dbReference>
<feature type="region of interest" description="Disordered" evidence="1">
    <location>
        <begin position="1"/>
        <end position="29"/>
    </location>
</feature>
<reference evidence="2" key="1">
    <citation type="journal article" date="2014" name="Int. J. Syst. Evol. Microbiol.">
        <title>Complete genome sequence of Corynebacterium casei LMG S-19264T (=DSM 44701T), isolated from a smear-ripened cheese.</title>
        <authorList>
            <consortium name="US DOE Joint Genome Institute (JGI-PGF)"/>
            <person name="Walter F."/>
            <person name="Albersmeier A."/>
            <person name="Kalinowski J."/>
            <person name="Ruckert C."/>
        </authorList>
    </citation>
    <scope>NUCLEOTIDE SEQUENCE</scope>
    <source>
        <strain evidence="2">JCM 3302</strain>
    </source>
</reference>
<dbReference type="EMBL" id="BNBC01000073">
    <property type="protein sequence ID" value="GHF16059.1"/>
    <property type="molecule type" value="Genomic_DNA"/>
</dbReference>
<feature type="compositionally biased region" description="Low complexity" evidence="1">
    <location>
        <begin position="7"/>
        <end position="17"/>
    </location>
</feature>
<name>A0A919E5I5_9ACTN</name>
<evidence type="ECO:0000313" key="2">
    <source>
        <dbReference type="EMBL" id="GHF16059.1"/>
    </source>
</evidence>
<dbReference type="AlphaFoldDB" id="A0A919E5I5"/>
<gene>
    <name evidence="2" type="ORF">GCM10014715_84170</name>
</gene>
<evidence type="ECO:0000256" key="1">
    <source>
        <dbReference type="SAM" id="MobiDB-lite"/>
    </source>
</evidence>
<evidence type="ECO:0000313" key="3">
    <source>
        <dbReference type="Proteomes" id="UP000641386"/>
    </source>
</evidence>
<accession>A0A919E5I5</accession>
<keyword evidence="3" id="KW-1185">Reference proteome</keyword>
<organism evidence="2 3">
    <name type="scientific">Streptomyces spiralis</name>
    <dbReference type="NCBI Taxonomy" id="66376"/>
    <lineage>
        <taxon>Bacteria</taxon>
        <taxon>Bacillati</taxon>
        <taxon>Actinomycetota</taxon>
        <taxon>Actinomycetes</taxon>
        <taxon>Kitasatosporales</taxon>
        <taxon>Streptomycetaceae</taxon>
        <taxon>Streptomyces</taxon>
    </lineage>
</organism>
<reference evidence="2" key="2">
    <citation type="submission" date="2020-09" db="EMBL/GenBank/DDBJ databases">
        <authorList>
            <person name="Sun Q."/>
            <person name="Ohkuma M."/>
        </authorList>
    </citation>
    <scope>NUCLEOTIDE SEQUENCE</scope>
    <source>
        <strain evidence="2">JCM 3302</strain>
    </source>
</reference>
<proteinExistence type="predicted"/>